<dbReference type="AlphaFoldDB" id="A0A197JSK1"/>
<organism evidence="1 2">
    <name type="scientific">Linnemannia elongata AG-77</name>
    <dbReference type="NCBI Taxonomy" id="1314771"/>
    <lineage>
        <taxon>Eukaryota</taxon>
        <taxon>Fungi</taxon>
        <taxon>Fungi incertae sedis</taxon>
        <taxon>Mucoromycota</taxon>
        <taxon>Mortierellomycotina</taxon>
        <taxon>Mortierellomycetes</taxon>
        <taxon>Mortierellales</taxon>
        <taxon>Mortierellaceae</taxon>
        <taxon>Linnemannia</taxon>
    </lineage>
</organism>
<gene>
    <name evidence="1" type="ORF">K457DRAFT_587467</name>
</gene>
<dbReference type="OrthoDB" id="2441143at2759"/>
<sequence length="416" mass="46175">MSGNTRRIAPMSSSKDGFVSFSEREIICLFWKRPMIKAKILELVTPVFPGCLALDDVTTIWLRDQEPGFVIKSLLCDVAPVGLTSRQRGKAGYRAAIKLMTIPEIKDHLSTIRQPDFDPGSYATKGYLLRGSIRTNGFSIQLAAFKLKELQAVRYRRFPEDRLPSRLTTTVGGLDYYLMEIRNIARTKEDVMELWPNCAPDQIKILSVDLGQAYVVGAYASLPNSTCDTIKGTSQNASTAMDISTVSNLAPVTMLSSSPQPQVFYNLSVKQKAVSQPTFKFRRWTEDQKKLVPAGAAKSVQDIESDLPPLRGQDASVVDYVEEIQVVEDQLQEFYNGSNMRYQRHSFDASRAREEEFRTIADRLLSMIGGSVGAKRSEDDMVVIAIGLGQFASRSGLSSLHGTFFAFFVCLVGASS</sequence>
<name>A0A197JSK1_9FUNG</name>
<keyword evidence="2" id="KW-1185">Reference proteome</keyword>
<accession>A0A197JSK1</accession>
<proteinExistence type="predicted"/>
<dbReference type="EMBL" id="KV442050">
    <property type="protein sequence ID" value="OAQ28175.1"/>
    <property type="molecule type" value="Genomic_DNA"/>
</dbReference>
<evidence type="ECO:0000313" key="1">
    <source>
        <dbReference type="EMBL" id="OAQ28175.1"/>
    </source>
</evidence>
<evidence type="ECO:0000313" key="2">
    <source>
        <dbReference type="Proteomes" id="UP000078512"/>
    </source>
</evidence>
<protein>
    <submittedName>
        <fullName evidence="1">Uncharacterized protein</fullName>
    </submittedName>
</protein>
<reference evidence="1 2" key="1">
    <citation type="submission" date="2016-05" db="EMBL/GenBank/DDBJ databases">
        <title>Genome sequencing reveals origins of a unique bacterial endosymbiosis in the earliest lineages of terrestrial Fungi.</title>
        <authorList>
            <consortium name="DOE Joint Genome Institute"/>
            <person name="Uehling J."/>
            <person name="Gryganskyi A."/>
            <person name="Hameed K."/>
            <person name="Tschaplinski T."/>
            <person name="Misztal P."/>
            <person name="Wu S."/>
            <person name="Desiro A."/>
            <person name="Vande Pol N."/>
            <person name="Du Z.-Y."/>
            <person name="Zienkiewicz A."/>
            <person name="Zienkiewicz K."/>
            <person name="Morin E."/>
            <person name="Tisserant E."/>
            <person name="Splivallo R."/>
            <person name="Hainaut M."/>
            <person name="Henrissat B."/>
            <person name="Ohm R."/>
            <person name="Kuo A."/>
            <person name="Yan J."/>
            <person name="Lipzen A."/>
            <person name="Nolan M."/>
            <person name="Labutti K."/>
            <person name="Barry K."/>
            <person name="Goldstein A."/>
            <person name="Labbe J."/>
            <person name="Schadt C."/>
            <person name="Tuskan G."/>
            <person name="Grigoriev I."/>
            <person name="Martin F."/>
            <person name="Vilgalys R."/>
            <person name="Bonito G."/>
        </authorList>
    </citation>
    <scope>NUCLEOTIDE SEQUENCE [LARGE SCALE GENOMIC DNA]</scope>
    <source>
        <strain evidence="1 2">AG-77</strain>
    </source>
</reference>
<dbReference type="Proteomes" id="UP000078512">
    <property type="component" value="Unassembled WGS sequence"/>
</dbReference>